<comment type="similarity">
    <text evidence="7">Belongs to the TRAP transporter large permease family.</text>
</comment>
<feature type="transmembrane region" description="Helical" evidence="7">
    <location>
        <begin position="65"/>
        <end position="84"/>
    </location>
</feature>
<dbReference type="PANTHER" id="PTHR33362:SF5">
    <property type="entry name" value="C4-DICARBOXYLATE TRAP TRANSPORTER LARGE PERMEASE PROTEIN DCTM"/>
    <property type="match status" value="1"/>
</dbReference>
<evidence type="ECO:0000256" key="4">
    <source>
        <dbReference type="ARBA" id="ARBA00022692"/>
    </source>
</evidence>
<keyword evidence="3 7" id="KW-0997">Cell inner membrane</keyword>
<feature type="transmembrane region" description="Helical" evidence="7">
    <location>
        <begin position="181"/>
        <end position="209"/>
    </location>
</feature>
<comment type="subunit">
    <text evidence="7">The complex comprises the extracytoplasmic solute receptor protein and the two transmembrane proteins.</text>
</comment>
<gene>
    <name evidence="9" type="ORF">KO353_12605</name>
</gene>
<evidence type="ECO:0000256" key="1">
    <source>
        <dbReference type="ARBA" id="ARBA00004429"/>
    </source>
</evidence>
<evidence type="ECO:0000256" key="2">
    <source>
        <dbReference type="ARBA" id="ARBA00022475"/>
    </source>
</evidence>
<dbReference type="RefSeq" id="WP_218285076.1">
    <property type="nucleotide sequence ID" value="NZ_CP076448.1"/>
</dbReference>
<evidence type="ECO:0000256" key="7">
    <source>
        <dbReference type="RuleBase" id="RU369079"/>
    </source>
</evidence>
<dbReference type="GO" id="GO:0005886">
    <property type="term" value="C:plasma membrane"/>
    <property type="evidence" value="ECO:0007669"/>
    <property type="project" value="UniProtKB-SubCell"/>
</dbReference>
<dbReference type="InterPro" id="IPR004681">
    <property type="entry name" value="TRAP_DctM"/>
</dbReference>
<evidence type="ECO:0000256" key="3">
    <source>
        <dbReference type="ARBA" id="ARBA00022519"/>
    </source>
</evidence>
<comment type="caution">
    <text evidence="7">Lacks conserved residue(s) required for the propagation of feature annotation.</text>
</comment>
<dbReference type="GO" id="GO:0022857">
    <property type="term" value="F:transmembrane transporter activity"/>
    <property type="evidence" value="ECO:0007669"/>
    <property type="project" value="UniProtKB-UniRule"/>
</dbReference>
<evidence type="ECO:0000259" key="8">
    <source>
        <dbReference type="Pfam" id="PF06808"/>
    </source>
</evidence>
<keyword evidence="7" id="KW-0813">Transport</keyword>
<keyword evidence="4 7" id="KW-0812">Transmembrane</keyword>
<comment type="subcellular location">
    <subcellularLocation>
        <location evidence="1 7">Cell inner membrane</location>
        <topology evidence="1 7">Multi-pass membrane protein</topology>
    </subcellularLocation>
</comment>
<feature type="transmembrane region" description="Helical" evidence="7">
    <location>
        <begin position="230"/>
        <end position="251"/>
    </location>
</feature>
<feature type="domain" description="TRAP C4-dicarboxylate transport system permease DctM subunit" evidence="8">
    <location>
        <begin position="13"/>
        <end position="432"/>
    </location>
</feature>
<evidence type="ECO:0000313" key="9">
    <source>
        <dbReference type="EMBL" id="QXM24107.1"/>
    </source>
</evidence>
<name>A0A975U0N4_9PROT</name>
<accession>A0A975U0N4</accession>
<keyword evidence="10" id="KW-1185">Reference proteome</keyword>
<keyword evidence="2" id="KW-1003">Cell membrane</keyword>
<evidence type="ECO:0000256" key="6">
    <source>
        <dbReference type="ARBA" id="ARBA00023136"/>
    </source>
</evidence>
<dbReference type="Proteomes" id="UP000694001">
    <property type="component" value="Chromosome"/>
</dbReference>
<feature type="transmembrane region" description="Helical" evidence="7">
    <location>
        <begin position="415"/>
        <end position="436"/>
    </location>
</feature>
<comment type="function">
    <text evidence="7">Part of the tripartite ATP-independent periplasmic (TRAP) transport system.</text>
</comment>
<sequence length="443" mass="46909">MDVALTEAGVILLATLFLFLGLGIWIGFALMLTGLVGIVVLPAVFPSFNAFPVEKVLGTAVWQAMASWTLAALPLFIWMGEILFRTKLSEDMFRGLAPWVERLPGRLMHVNVIGCGIFAAVSGSSAATAATVGKMSLPTLLERGYYRPMAIGSLAGSGTLGLLIPPSIVMIVYGVAADVSIVRLFIAGILPGLMLVALFSGYIMVWSLLNPRLTPPPGPRLSLARKFAESGALIPVLLLILAVLGSIYGGIATATEAAVMGVIGALALSAWERTLTLTTFRNSLMGAVRLSCMINFILAGAAFLTQAMAYTRIPAAMAAWVGAQGFHPYLIIAALTGVYILLGCVIDGVSMIVLTVTVVLPIIQGAGFDLLWFGIFIVLVVEMAQITPPVGFNLFVLQGLTGENILSIARNTLPFFLLMCTAVALVTVFPGIATWLPSTMFRN</sequence>
<dbReference type="Pfam" id="PF06808">
    <property type="entry name" value="DctM"/>
    <property type="match status" value="1"/>
</dbReference>
<keyword evidence="6 7" id="KW-0472">Membrane</keyword>
<reference evidence="9" key="1">
    <citation type="submission" date="2021-06" db="EMBL/GenBank/DDBJ databases">
        <title>Elioraea tepida, sp. nov., a moderately thermophilic aerobic anoxygenic phototrophic bacterium isolated from an alkaline siliceous hot spring mat community in Yellowstone National Park, WY, USA.</title>
        <authorList>
            <person name="Saini M.K."/>
            <person name="Yoshida S."/>
            <person name="Sebastian A."/>
            <person name="Hirose S."/>
            <person name="Hara E."/>
            <person name="Tamaki H."/>
            <person name="Soulier N.T."/>
            <person name="Albert I."/>
            <person name="Hanada S."/>
            <person name="Bryant D.A."/>
            <person name="Tank M."/>
        </authorList>
    </citation>
    <scope>NUCLEOTIDE SEQUENCE</scope>
    <source>
        <strain evidence="9">MS-P2</strain>
    </source>
</reference>
<organism evidence="9 10">
    <name type="scientific">Elioraea tepida</name>
    <dbReference type="NCBI Taxonomy" id="2843330"/>
    <lineage>
        <taxon>Bacteria</taxon>
        <taxon>Pseudomonadati</taxon>
        <taxon>Pseudomonadota</taxon>
        <taxon>Alphaproteobacteria</taxon>
        <taxon>Acetobacterales</taxon>
        <taxon>Elioraeaceae</taxon>
        <taxon>Elioraea</taxon>
    </lineage>
</organism>
<evidence type="ECO:0000313" key="10">
    <source>
        <dbReference type="Proteomes" id="UP000694001"/>
    </source>
</evidence>
<feature type="transmembrane region" description="Helical" evidence="7">
    <location>
        <begin position="12"/>
        <end position="45"/>
    </location>
</feature>
<feature type="transmembrane region" description="Helical" evidence="7">
    <location>
        <begin position="287"/>
        <end position="310"/>
    </location>
</feature>
<dbReference type="EMBL" id="CP076448">
    <property type="protein sequence ID" value="QXM24107.1"/>
    <property type="molecule type" value="Genomic_DNA"/>
</dbReference>
<feature type="transmembrane region" description="Helical" evidence="7">
    <location>
        <begin position="330"/>
        <end position="363"/>
    </location>
</feature>
<dbReference type="AlphaFoldDB" id="A0A975U0N4"/>
<dbReference type="PANTHER" id="PTHR33362">
    <property type="entry name" value="SIALIC ACID TRAP TRANSPORTER PERMEASE PROTEIN SIAT-RELATED"/>
    <property type="match status" value="1"/>
</dbReference>
<feature type="transmembrane region" description="Helical" evidence="7">
    <location>
        <begin position="370"/>
        <end position="395"/>
    </location>
</feature>
<evidence type="ECO:0000256" key="5">
    <source>
        <dbReference type="ARBA" id="ARBA00022989"/>
    </source>
</evidence>
<proteinExistence type="inferred from homology"/>
<dbReference type="PIRSF" id="PIRSF006066">
    <property type="entry name" value="HI0050"/>
    <property type="match status" value="1"/>
</dbReference>
<dbReference type="InterPro" id="IPR010656">
    <property type="entry name" value="DctM"/>
</dbReference>
<keyword evidence="5 7" id="KW-1133">Transmembrane helix</keyword>
<dbReference type="NCBIfam" id="TIGR00786">
    <property type="entry name" value="dctM"/>
    <property type="match status" value="1"/>
</dbReference>
<dbReference type="KEGG" id="elio:KO353_12605"/>
<protein>
    <recommendedName>
        <fullName evidence="7">TRAP transporter large permease protein</fullName>
    </recommendedName>
</protein>
<feature type="transmembrane region" description="Helical" evidence="7">
    <location>
        <begin position="150"/>
        <end position="175"/>
    </location>
</feature>